<name>A0A9Q0I6S0_9TELE</name>
<gene>
    <name evidence="2" type="ORF">NHX12_014375</name>
</gene>
<dbReference type="EMBL" id="JANIIK010000118">
    <property type="protein sequence ID" value="KAJ3585656.1"/>
    <property type="molecule type" value="Genomic_DNA"/>
</dbReference>
<evidence type="ECO:0000313" key="2">
    <source>
        <dbReference type="EMBL" id="KAJ3585656.1"/>
    </source>
</evidence>
<keyword evidence="3" id="KW-1185">Reference proteome</keyword>
<feature type="compositionally biased region" description="Low complexity" evidence="1">
    <location>
        <begin position="108"/>
        <end position="120"/>
    </location>
</feature>
<sequence>TAGSVSDRFQDSSVFNETLHITKILRTQGGRYYCKAENGLGSPAIKSIRVDVYSKEQFYYGPCVANSNPPVRYSWHRGPRGPVPGLRQGGGDLRALLHTGGQHVSIPSSSSSSSNSSSSSGVNRGRASRCQGRGKRKNKRRGKRKEKRKENRQEERKEEREEDRQEERKEDRQEERKEKRIEERKEERGKERKEERGKERKEEGNEEGNEERRERRGKRREEKSERRGKRAPGPKSPLCYLVYSRDPIPSLLPGLQPGPNPLSATWSTAGAQSPLCYLVYSRAPSPLSATRSTESNQQTDGSTQRG</sequence>
<dbReference type="AlphaFoldDB" id="A0A9Q0I6S0"/>
<evidence type="ECO:0000313" key="3">
    <source>
        <dbReference type="Proteomes" id="UP001148018"/>
    </source>
</evidence>
<feature type="region of interest" description="Disordered" evidence="1">
    <location>
        <begin position="102"/>
        <end position="241"/>
    </location>
</feature>
<feature type="non-terminal residue" evidence="2">
    <location>
        <position position="1"/>
    </location>
</feature>
<feature type="compositionally biased region" description="Basic and acidic residues" evidence="1">
    <location>
        <begin position="148"/>
        <end position="203"/>
    </location>
</feature>
<reference evidence="2" key="1">
    <citation type="submission" date="2022-07" db="EMBL/GenBank/DDBJ databases">
        <title>Chromosome-level genome of Muraenolepis orangiensis.</title>
        <authorList>
            <person name="Kim J."/>
        </authorList>
    </citation>
    <scope>NUCLEOTIDE SEQUENCE</scope>
    <source>
        <strain evidence="2">KU_S4_2022</strain>
        <tissue evidence="2">Muscle</tissue>
    </source>
</reference>
<feature type="compositionally biased region" description="Basic residues" evidence="1">
    <location>
        <begin position="132"/>
        <end position="147"/>
    </location>
</feature>
<dbReference type="Gene3D" id="2.60.40.10">
    <property type="entry name" value="Immunoglobulins"/>
    <property type="match status" value="1"/>
</dbReference>
<feature type="compositionally biased region" description="Polar residues" evidence="1">
    <location>
        <begin position="287"/>
        <end position="306"/>
    </location>
</feature>
<dbReference type="InterPro" id="IPR013783">
    <property type="entry name" value="Ig-like_fold"/>
</dbReference>
<proteinExistence type="predicted"/>
<evidence type="ECO:0000256" key="1">
    <source>
        <dbReference type="SAM" id="MobiDB-lite"/>
    </source>
</evidence>
<organism evidence="2 3">
    <name type="scientific">Muraenolepis orangiensis</name>
    <name type="common">Patagonian moray cod</name>
    <dbReference type="NCBI Taxonomy" id="630683"/>
    <lineage>
        <taxon>Eukaryota</taxon>
        <taxon>Metazoa</taxon>
        <taxon>Chordata</taxon>
        <taxon>Craniata</taxon>
        <taxon>Vertebrata</taxon>
        <taxon>Euteleostomi</taxon>
        <taxon>Actinopterygii</taxon>
        <taxon>Neopterygii</taxon>
        <taxon>Teleostei</taxon>
        <taxon>Neoteleostei</taxon>
        <taxon>Acanthomorphata</taxon>
        <taxon>Zeiogadaria</taxon>
        <taxon>Gadariae</taxon>
        <taxon>Gadiformes</taxon>
        <taxon>Muraenolepidoidei</taxon>
        <taxon>Muraenolepididae</taxon>
        <taxon>Muraenolepis</taxon>
    </lineage>
</organism>
<comment type="caution">
    <text evidence="2">The sequence shown here is derived from an EMBL/GenBank/DDBJ whole genome shotgun (WGS) entry which is preliminary data.</text>
</comment>
<protein>
    <recommendedName>
        <fullName evidence="4">Ig-like domain-containing protein</fullName>
    </recommendedName>
</protein>
<feature type="compositionally biased region" description="Basic and acidic residues" evidence="1">
    <location>
        <begin position="210"/>
        <end position="225"/>
    </location>
</feature>
<feature type="region of interest" description="Disordered" evidence="1">
    <location>
        <begin position="285"/>
        <end position="306"/>
    </location>
</feature>
<evidence type="ECO:0008006" key="4">
    <source>
        <dbReference type="Google" id="ProtNLM"/>
    </source>
</evidence>
<accession>A0A9Q0I6S0</accession>
<dbReference type="Proteomes" id="UP001148018">
    <property type="component" value="Unassembled WGS sequence"/>
</dbReference>
<dbReference type="InterPro" id="IPR036179">
    <property type="entry name" value="Ig-like_dom_sf"/>
</dbReference>
<feature type="region of interest" description="Disordered" evidence="1">
    <location>
        <begin position="75"/>
        <end position="94"/>
    </location>
</feature>
<dbReference type="SUPFAM" id="SSF48726">
    <property type="entry name" value="Immunoglobulin"/>
    <property type="match status" value="1"/>
</dbReference>